<dbReference type="InterPro" id="IPR036236">
    <property type="entry name" value="Znf_C2H2_sf"/>
</dbReference>
<keyword evidence="4" id="KW-0862">Zinc</keyword>
<proteinExistence type="predicted"/>
<evidence type="ECO:0000313" key="9">
    <source>
        <dbReference type="Proteomes" id="UP001178148"/>
    </source>
</evidence>
<keyword evidence="6" id="KW-0472">Membrane</keyword>
<sequence>MILKTSLFDKLHSYRIKMIAFVKFCFFSFFLLISMLIKAGPEQQTDNNVFPVDINCFTEPGRWIFKELVKEVVPINIKDGRVLLAIDRDFFKNNNLDPDQSTDEILESYMVLCMMQMLDKHESARIFTHYNDLSYLNEEDSNILNQTDLLSHPFSGVELCDMSAYEAFKKSISEYSALGTFTFGGCVDNTPICKVWYNNQKTEELYPLGKYADVHIETVSENTRSVLSTKPKIKRKTYECKVCGRGGYYNIKKHISTHTKDGAFKCSTCNKTYNYESDLNVHVKAHAKVGLFACVKCSKIYHHKGSLTQHERTHISGNTFSCNRCEEKFKSGYFLRAHKALTHSNESLAICNVCDKGFRLQNNLQAHMKIHSGAYHFACKVCYKTFPIKHNVKRHMIEVHKVEADSCLLNI</sequence>
<dbReference type="Gene3D" id="3.30.160.60">
    <property type="entry name" value="Classic Zinc Finger"/>
    <property type="match status" value="4"/>
</dbReference>
<feature type="domain" description="C2H2-type" evidence="7">
    <location>
        <begin position="320"/>
        <end position="348"/>
    </location>
</feature>
<name>A0AA90SZ46_9GAMM</name>
<keyword evidence="6" id="KW-1133">Transmembrane helix</keyword>
<dbReference type="PROSITE" id="PS50157">
    <property type="entry name" value="ZINC_FINGER_C2H2_2"/>
    <property type="match status" value="5"/>
</dbReference>
<keyword evidence="1" id="KW-0479">Metal-binding</keyword>
<dbReference type="InterPro" id="IPR013087">
    <property type="entry name" value="Znf_C2H2_type"/>
</dbReference>
<comment type="caution">
    <text evidence="8">The sequence shown here is derived from an EMBL/GenBank/DDBJ whole genome shotgun (WGS) entry which is preliminary data.</text>
</comment>
<keyword evidence="6" id="KW-0812">Transmembrane</keyword>
<evidence type="ECO:0000256" key="4">
    <source>
        <dbReference type="ARBA" id="ARBA00022833"/>
    </source>
</evidence>
<dbReference type="PANTHER" id="PTHR24381">
    <property type="entry name" value="ZINC FINGER PROTEIN"/>
    <property type="match status" value="1"/>
</dbReference>
<dbReference type="Proteomes" id="UP001178148">
    <property type="component" value="Unassembled WGS sequence"/>
</dbReference>
<evidence type="ECO:0000313" key="8">
    <source>
        <dbReference type="EMBL" id="MDP0590353.1"/>
    </source>
</evidence>
<dbReference type="GO" id="GO:0008270">
    <property type="term" value="F:zinc ion binding"/>
    <property type="evidence" value="ECO:0007669"/>
    <property type="project" value="UniProtKB-KW"/>
</dbReference>
<dbReference type="PROSITE" id="PS00028">
    <property type="entry name" value="ZINC_FINGER_C2H2_1"/>
    <property type="match status" value="5"/>
</dbReference>
<dbReference type="AlphaFoldDB" id="A0AA90SZ46"/>
<feature type="domain" description="C2H2-type" evidence="7">
    <location>
        <begin position="349"/>
        <end position="376"/>
    </location>
</feature>
<evidence type="ECO:0000256" key="1">
    <source>
        <dbReference type="ARBA" id="ARBA00022723"/>
    </source>
</evidence>
<dbReference type="EMBL" id="JASXSV010000050">
    <property type="protein sequence ID" value="MDP0590353.1"/>
    <property type="molecule type" value="Genomic_DNA"/>
</dbReference>
<evidence type="ECO:0000256" key="3">
    <source>
        <dbReference type="ARBA" id="ARBA00022771"/>
    </source>
</evidence>
<evidence type="ECO:0000256" key="6">
    <source>
        <dbReference type="SAM" id="Phobius"/>
    </source>
</evidence>
<keyword evidence="2" id="KW-0677">Repeat</keyword>
<reference evidence="8 9" key="1">
    <citation type="journal article" date="2023" name="bioRxiv">
        <title>An intranuclear bacterial parasite of deep-sea mussels expresses apoptosis inhibitors acquired from its host.</title>
        <authorList>
            <person name="Gonzalez Porras M.A."/>
            <person name="Assie A."/>
            <person name="Tietjen M."/>
            <person name="Violette M."/>
            <person name="Kleiner M."/>
            <person name="Gruber-Vodicka H."/>
            <person name="Dubilier N."/>
            <person name="Leisch N."/>
        </authorList>
    </citation>
    <scope>NUCLEOTIDE SEQUENCE [LARGE SCALE GENOMIC DNA]</scope>
    <source>
        <strain evidence="8">IAP13</strain>
    </source>
</reference>
<dbReference type="Pfam" id="PF00096">
    <property type="entry name" value="zf-C2H2"/>
    <property type="match status" value="2"/>
</dbReference>
<dbReference type="Pfam" id="PF13912">
    <property type="entry name" value="zf-C2H2_6"/>
    <property type="match status" value="1"/>
</dbReference>
<dbReference type="PANTHER" id="PTHR24381:SF393">
    <property type="entry name" value="CHROMATIN-LINKED ADAPTOR FOR MSL PROTEINS, ISOFORM B"/>
    <property type="match status" value="1"/>
</dbReference>
<dbReference type="SMART" id="SM00355">
    <property type="entry name" value="ZnF_C2H2"/>
    <property type="match status" value="6"/>
</dbReference>
<dbReference type="SUPFAM" id="SSF57667">
    <property type="entry name" value="beta-beta-alpha zinc fingers"/>
    <property type="match status" value="3"/>
</dbReference>
<evidence type="ECO:0000259" key="7">
    <source>
        <dbReference type="PROSITE" id="PS50157"/>
    </source>
</evidence>
<protein>
    <submittedName>
        <fullName evidence="8">C2H2-type zinc finger protein</fullName>
    </submittedName>
</protein>
<evidence type="ECO:0000256" key="2">
    <source>
        <dbReference type="ARBA" id="ARBA00022737"/>
    </source>
</evidence>
<dbReference type="GO" id="GO:0000977">
    <property type="term" value="F:RNA polymerase II transcription regulatory region sequence-specific DNA binding"/>
    <property type="evidence" value="ECO:0007669"/>
    <property type="project" value="TreeGrafter"/>
</dbReference>
<feature type="domain" description="C2H2-type" evidence="7">
    <location>
        <begin position="264"/>
        <end position="287"/>
    </location>
</feature>
<feature type="domain" description="C2H2-type" evidence="7">
    <location>
        <begin position="292"/>
        <end position="319"/>
    </location>
</feature>
<dbReference type="GO" id="GO:0000981">
    <property type="term" value="F:DNA-binding transcription factor activity, RNA polymerase II-specific"/>
    <property type="evidence" value="ECO:0007669"/>
    <property type="project" value="TreeGrafter"/>
</dbReference>
<evidence type="ECO:0000256" key="5">
    <source>
        <dbReference type="PROSITE-ProRule" id="PRU00042"/>
    </source>
</evidence>
<keyword evidence="3 5" id="KW-0863">Zinc-finger</keyword>
<feature type="transmembrane region" description="Helical" evidence="6">
    <location>
        <begin position="20"/>
        <end position="37"/>
    </location>
</feature>
<gene>
    <name evidence="8" type="ORF">QS748_14650</name>
</gene>
<feature type="domain" description="C2H2-type" evidence="7">
    <location>
        <begin position="377"/>
        <end position="405"/>
    </location>
</feature>
<keyword evidence="9" id="KW-1185">Reference proteome</keyword>
<accession>A0AA90SZ46</accession>
<organism evidence="8 9">
    <name type="scientific">Candidatus Endonucleibacter bathymodioli</name>
    <dbReference type="NCBI Taxonomy" id="539814"/>
    <lineage>
        <taxon>Bacteria</taxon>
        <taxon>Pseudomonadati</taxon>
        <taxon>Pseudomonadota</taxon>
        <taxon>Gammaproteobacteria</taxon>
        <taxon>Oceanospirillales</taxon>
        <taxon>Endozoicomonadaceae</taxon>
        <taxon>Candidatus Endonucleibacter</taxon>
    </lineage>
</organism>